<keyword evidence="1" id="KW-0727">SH2 domain</keyword>
<comment type="caution">
    <text evidence="3">The sequence shown here is derived from an EMBL/GenBank/DDBJ whole genome shotgun (WGS) entry which is preliminary data.</text>
</comment>
<evidence type="ECO:0000313" key="3">
    <source>
        <dbReference type="EMBL" id="PRP88122.1"/>
    </source>
</evidence>
<protein>
    <submittedName>
        <fullName evidence="3">Phosphatidylinositol 3-kinase regulatory subunit alpha-like</fullName>
    </submittedName>
</protein>
<dbReference type="Proteomes" id="UP000241769">
    <property type="component" value="Unassembled WGS sequence"/>
</dbReference>
<dbReference type="SMART" id="SM00252">
    <property type="entry name" value="SH2"/>
    <property type="match status" value="1"/>
</dbReference>
<evidence type="ECO:0000259" key="2">
    <source>
        <dbReference type="PROSITE" id="PS50001"/>
    </source>
</evidence>
<evidence type="ECO:0000313" key="4">
    <source>
        <dbReference type="Proteomes" id="UP000241769"/>
    </source>
</evidence>
<dbReference type="Pfam" id="PF00017">
    <property type="entry name" value="SH2"/>
    <property type="match status" value="1"/>
</dbReference>
<dbReference type="EMBL" id="MDYQ01000014">
    <property type="protein sequence ID" value="PRP88122.1"/>
    <property type="molecule type" value="Genomic_DNA"/>
</dbReference>
<dbReference type="InParanoid" id="A0A2P6NVY6"/>
<reference evidence="3 4" key="1">
    <citation type="journal article" date="2018" name="Genome Biol. Evol.">
        <title>Multiple Roots of Fruiting Body Formation in Amoebozoa.</title>
        <authorList>
            <person name="Hillmann F."/>
            <person name="Forbes G."/>
            <person name="Novohradska S."/>
            <person name="Ferling I."/>
            <person name="Riege K."/>
            <person name="Groth M."/>
            <person name="Westermann M."/>
            <person name="Marz M."/>
            <person name="Spaller T."/>
            <person name="Winckler T."/>
            <person name="Schaap P."/>
            <person name="Glockner G."/>
        </authorList>
    </citation>
    <scope>NUCLEOTIDE SEQUENCE [LARGE SCALE GENOMIC DNA]</scope>
    <source>
        <strain evidence="3 4">Jena</strain>
    </source>
</reference>
<dbReference type="AlphaFoldDB" id="A0A2P6NVY6"/>
<dbReference type="Gene3D" id="3.30.505.10">
    <property type="entry name" value="SH2 domain"/>
    <property type="match status" value="1"/>
</dbReference>
<gene>
    <name evidence="3" type="ORF">PROFUN_04213</name>
</gene>
<accession>A0A2P6NVY6</accession>
<dbReference type="OrthoDB" id="3175255at2759"/>
<dbReference type="PROSITE" id="PS50001">
    <property type="entry name" value="SH2"/>
    <property type="match status" value="1"/>
</dbReference>
<keyword evidence="3" id="KW-0808">Transferase</keyword>
<name>A0A2P6NVY6_9EUKA</name>
<evidence type="ECO:0000256" key="1">
    <source>
        <dbReference type="PROSITE-ProRule" id="PRU00191"/>
    </source>
</evidence>
<sequence>MRTNREWFWENITPEESAAMLQGQPAGTFLVRCSRTPGCLAVSYVAKNGTVKKSLVSRYPNGGFTLDDQGTCLNHCLNRYDRPNAHL</sequence>
<proteinExistence type="predicted"/>
<dbReference type="SUPFAM" id="SSF55550">
    <property type="entry name" value="SH2 domain"/>
    <property type="match status" value="1"/>
</dbReference>
<dbReference type="InterPro" id="IPR000980">
    <property type="entry name" value="SH2"/>
</dbReference>
<dbReference type="GO" id="GO:0016301">
    <property type="term" value="F:kinase activity"/>
    <property type="evidence" value="ECO:0007669"/>
    <property type="project" value="UniProtKB-KW"/>
</dbReference>
<dbReference type="CDD" id="cd00173">
    <property type="entry name" value="SH2"/>
    <property type="match status" value="1"/>
</dbReference>
<dbReference type="InterPro" id="IPR036860">
    <property type="entry name" value="SH2_dom_sf"/>
</dbReference>
<organism evidence="3 4">
    <name type="scientific">Planoprotostelium fungivorum</name>
    <dbReference type="NCBI Taxonomy" id="1890364"/>
    <lineage>
        <taxon>Eukaryota</taxon>
        <taxon>Amoebozoa</taxon>
        <taxon>Evosea</taxon>
        <taxon>Variosea</taxon>
        <taxon>Cavosteliida</taxon>
        <taxon>Cavosteliaceae</taxon>
        <taxon>Planoprotostelium</taxon>
    </lineage>
</organism>
<feature type="domain" description="SH2" evidence="2">
    <location>
        <begin position="7"/>
        <end position="68"/>
    </location>
</feature>
<keyword evidence="3" id="KW-0418">Kinase</keyword>
<keyword evidence="4" id="KW-1185">Reference proteome</keyword>